<protein>
    <submittedName>
        <fullName evidence="1">Uncharacterized protein</fullName>
    </submittedName>
</protein>
<gene>
    <name evidence="1" type="ORF">DVH29_11250</name>
</gene>
<name>A0A369W314_9HYPH</name>
<accession>A0A369W314</accession>
<comment type="caution">
    <text evidence="1">The sequence shown here is derived from an EMBL/GenBank/DDBJ whole genome shotgun (WGS) entry which is preliminary data.</text>
</comment>
<dbReference type="EMBL" id="QQNH01000016">
    <property type="protein sequence ID" value="RDE08439.1"/>
    <property type="molecule type" value="Genomic_DNA"/>
</dbReference>
<organism evidence="1 2">
    <name type="scientific">Pelagibacterium lacus</name>
    <dbReference type="NCBI Taxonomy" id="2282655"/>
    <lineage>
        <taxon>Bacteria</taxon>
        <taxon>Pseudomonadati</taxon>
        <taxon>Pseudomonadota</taxon>
        <taxon>Alphaproteobacteria</taxon>
        <taxon>Hyphomicrobiales</taxon>
        <taxon>Devosiaceae</taxon>
        <taxon>Pelagibacterium</taxon>
    </lineage>
</organism>
<proteinExistence type="predicted"/>
<evidence type="ECO:0000313" key="2">
    <source>
        <dbReference type="Proteomes" id="UP000253759"/>
    </source>
</evidence>
<evidence type="ECO:0000313" key="1">
    <source>
        <dbReference type="EMBL" id="RDE08439.1"/>
    </source>
</evidence>
<sequence length="102" mass="10939">MDANGLKVSKPGVDVLTASMADLLLDSNAQMLQVLDSGVFAGVPQNATRTVTLPDLGFVPLVYFYPASGFIRATFSGNTVEFFSETAGTWSVYWAIFNVPRG</sequence>
<reference evidence="2" key="1">
    <citation type="submission" date="2018-07" db="EMBL/GenBank/DDBJ databases">
        <authorList>
            <person name="Liu B.-T."/>
            <person name="Du Z."/>
        </authorList>
    </citation>
    <scope>NUCLEOTIDE SEQUENCE [LARGE SCALE GENOMIC DNA]</scope>
    <source>
        <strain evidence="2">XYN52</strain>
    </source>
</reference>
<keyword evidence="2" id="KW-1185">Reference proteome</keyword>
<dbReference type="Proteomes" id="UP000253759">
    <property type="component" value="Unassembled WGS sequence"/>
</dbReference>
<dbReference type="AlphaFoldDB" id="A0A369W314"/>